<dbReference type="Pfam" id="PF04082">
    <property type="entry name" value="Fungal_trans"/>
    <property type="match status" value="1"/>
</dbReference>
<dbReference type="PANTHER" id="PTHR40626:SF10">
    <property type="entry name" value="C2H2-TYPE DOMAIN-CONTAINING PROTEIN"/>
    <property type="match status" value="1"/>
</dbReference>
<evidence type="ECO:0000256" key="5">
    <source>
        <dbReference type="ARBA" id="ARBA00022833"/>
    </source>
</evidence>
<dbReference type="GO" id="GO:0000785">
    <property type="term" value="C:chromatin"/>
    <property type="evidence" value="ECO:0007669"/>
    <property type="project" value="TreeGrafter"/>
</dbReference>
<dbReference type="Gene3D" id="3.30.160.60">
    <property type="entry name" value="Classic Zinc Finger"/>
    <property type="match status" value="2"/>
</dbReference>
<feature type="region of interest" description="Disordered" evidence="8">
    <location>
        <begin position="421"/>
        <end position="441"/>
    </location>
</feature>
<evidence type="ECO:0000313" key="10">
    <source>
        <dbReference type="EMBL" id="RTE76337.1"/>
    </source>
</evidence>
<dbReference type="GO" id="GO:0008270">
    <property type="term" value="F:zinc ion binding"/>
    <property type="evidence" value="ECO:0007669"/>
    <property type="project" value="UniProtKB-KW"/>
</dbReference>
<evidence type="ECO:0000259" key="9">
    <source>
        <dbReference type="PROSITE" id="PS50157"/>
    </source>
</evidence>
<dbReference type="GO" id="GO:0006351">
    <property type="term" value="P:DNA-templated transcription"/>
    <property type="evidence" value="ECO:0007669"/>
    <property type="project" value="InterPro"/>
</dbReference>
<evidence type="ECO:0000313" key="11">
    <source>
        <dbReference type="Proteomes" id="UP000287124"/>
    </source>
</evidence>
<evidence type="ECO:0000256" key="1">
    <source>
        <dbReference type="ARBA" id="ARBA00004123"/>
    </source>
</evidence>
<keyword evidence="5" id="KW-0862">Zinc</keyword>
<feature type="domain" description="C2H2-type" evidence="9">
    <location>
        <begin position="10"/>
        <end position="37"/>
    </location>
</feature>
<gene>
    <name evidence="10" type="ORF">BHE90_009214</name>
</gene>
<dbReference type="PROSITE" id="PS50157">
    <property type="entry name" value="ZINC_FINGER_C2H2_2"/>
    <property type="match status" value="1"/>
</dbReference>
<feature type="compositionally biased region" description="Polar residues" evidence="8">
    <location>
        <begin position="63"/>
        <end position="87"/>
    </location>
</feature>
<keyword evidence="6" id="KW-0539">Nucleus</keyword>
<evidence type="ECO:0000256" key="7">
    <source>
        <dbReference type="PROSITE-ProRule" id="PRU00042"/>
    </source>
</evidence>
<comment type="subcellular location">
    <subcellularLocation>
        <location evidence="1">Nucleus</location>
    </subcellularLocation>
</comment>
<keyword evidence="4 7" id="KW-0863">Zinc-finger</keyword>
<dbReference type="FunFam" id="3.30.160.60:FF:000145">
    <property type="entry name" value="Zinc finger protein 574"/>
    <property type="match status" value="1"/>
</dbReference>
<dbReference type="PANTHER" id="PTHR40626">
    <property type="entry name" value="MIP31509P"/>
    <property type="match status" value="1"/>
</dbReference>
<dbReference type="InterPro" id="IPR007219">
    <property type="entry name" value="XnlR_reg_dom"/>
</dbReference>
<dbReference type="Proteomes" id="UP000287124">
    <property type="component" value="Unassembled WGS sequence"/>
</dbReference>
<dbReference type="EMBL" id="MIKF01000156">
    <property type="protein sequence ID" value="RTE76337.1"/>
    <property type="molecule type" value="Genomic_DNA"/>
</dbReference>
<dbReference type="InterPro" id="IPR051059">
    <property type="entry name" value="VerF-like"/>
</dbReference>
<evidence type="ECO:0000256" key="6">
    <source>
        <dbReference type="ARBA" id="ARBA00023242"/>
    </source>
</evidence>
<dbReference type="CDD" id="cd12148">
    <property type="entry name" value="fungal_TF_MHR"/>
    <property type="match status" value="1"/>
</dbReference>
<accession>A0A430LKV3</accession>
<dbReference type="InterPro" id="IPR036236">
    <property type="entry name" value="Znf_C2H2_sf"/>
</dbReference>
<dbReference type="Pfam" id="PF00096">
    <property type="entry name" value="zf-C2H2"/>
    <property type="match status" value="1"/>
</dbReference>
<evidence type="ECO:0000256" key="3">
    <source>
        <dbReference type="ARBA" id="ARBA00022737"/>
    </source>
</evidence>
<dbReference type="SUPFAM" id="SSF57667">
    <property type="entry name" value="beta-beta-alpha zinc fingers"/>
    <property type="match status" value="1"/>
</dbReference>
<keyword evidence="3" id="KW-0677">Repeat</keyword>
<feature type="region of interest" description="Disordered" evidence="8">
    <location>
        <begin position="63"/>
        <end position="107"/>
    </location>
</feature>
<dbReference type="SMART" id="SM00355">
    <property type="entry name" value="ZnF_C2H2"/>
    <property type="match status" value="1"/>
</dbReference>
<dbReference type="GO" id="GO:0000981">
    <property type="term" value="F:DNA-binding transcription factor activity, RNA polymerase II-specific"/>
    <property type="evidence" value="ECO:0007669"/>
    <property type="project" value="InterPro"/>
</dbReference>
<name>A0A430LKV3_9HYPO</name>
<reference evidence="10 11" key="1">
    <citation type="submission" date="2017-06" db="EMBL/GenBank/DDBJ databases">
        <title>Comparative genomic analysis of Ambrosia Fusariam Clade fungi.</title>
        <authorList>
            <person name="Stajich J.E."/>
            <person name="Carrillo J."/>
            <person name="Kijimoto T."/>
            <person name="Eskalen A."/>
            <person name="O'Donnell K."/>
            <person name="Kasson M."/>
        </authorList>
    </citation>
    <scope>NUCLEOTIDE SEQUENCE [LARGE SCALE GENOMIC DNA]</scope>
    <source>
        <strain evidence="10 11">UCR1854</strain>
    </source>
</reference>
<keyword evidence="11" id="KW-1185">Reference proteome</keyword>
<dbReference type="AlphaFoldDB" id="A0A430LKV3"/>
<dbReference type="GO" id="GO:0005634">
    <property type="term" value="C:nucleus"/>
    <property type="evidence" value="ECO:0007669"/>
    <property type="project" value="UniProtKB-SubCell"/>
</dbReference>
<dbReference type="InterPro" id="IPR013087">
    <property type="entry name" value="Znf_C2H2_type"/>
</dbReference>
<evidence type="ECO:0000256" key="2">
    <source>
        <dbReference type="ARBA" id="ARBA00022723"/>
    </source>
</evidence>
<dbReference type="PROSITE" id="PS00028">
    <property type="entry name" value="ZINC_FINGER_C2H2_1"/>
    <property type="match status" value="1"/>
</dbReference>
<evidence type="ECO:0000256" key="4">
    <source>
        <dbReference type="ARBA" id="ARBA00022771"/>
    </source>
</evidence>
<organism evidence="10 11">
    <name type="scientific">Fusarium euwallaceae</name>
    <dbReference type="NCBI Taxonomy" id="1147111"/>
    <lineage>
        <taxon>Eukaryota</taxon>
        <taxon>Fungi</taxon>
        <taxon>Dikarya</taxon>
        <taxon>Ascomycota</taxon>
        <taxon>Pezizomycotina</taxon>
        <taxon>Sordariomycetes</taxon>
        <taxon>Hypocreomycetidae</taxon>
        <taxon>Hypocreales</taxon>
        <taxon>Nectriaceae</taxon>
        <taxon>Fusarium</taxon>
        <taxon>Fusarium solani species complex</taxon>
    </lineage>
</organism>
<evidence type="ECO:0000256" key="8">
    <source>
        <dbReference type="SAM" id="MobiDB-lite"/>
    </source>
</evidence>
<proteinExistence type="predicted"/>
<protein>
    <recommendedName>
        <fullName evidence="9">C2H2-type domain-containing protein</fullName>
    </recommendedName>
</protein>
<dbReference type="GO" id="GO:0000978">
    <property type="term" value="F:RNA polymerase II cis-regulatory region sequence-specific DNA binding"/>
    <property type="evidence" value="ECO:0007669"/>
    <property type="project" value="InterPro"/>
</dbReference>
<keyword evidence="2" id="KW-0479">Metal-binding</keyword>
<sequence length="851" mass="94137">MKGRPRLRVAPCKYCNKEFKRQEHLDRHIRTHTRERPFGCSCGRTFSRQDLLSRHYRLSQCSDTATSPCANRRGSTATRPPQSTLQTFPVEPTAVSPPIANTNHSRTNSFTSFTFEHHPSMSGDIVSNVAAQTPQEQFMGKFSIHDPVYEPPNNNPDVLSNSGGPSTSGDDHMDVVVETAADFTQLVGFDTDFFSHETGMINDYLMGVFPPLDYRTPMIDNVSDGYSGMDRGPVVSVPSVLGSRQREPSAPVQVAIATEEAQDSMIESRAISRASPVDQTSRDGGEVSGSLDAIDDVIGSNPWAVSAAASDKLTAEVAKHEHVLPEPFTLPCRQTLSRYVASYIRGFHPHLPFMHIPTSCLETMAPVLLLSLAATGSFYGFEHTHGYAMILLARSIIAEKLEQRRRESTSRLVRSFPRYAELPNSSSGEHDTSTRSRVTPQPVPTPAFDLQLVQALVILQMTMSWLDGPFAEDALAMSSQLAAVTREGLSHPPVEDGHESWKDWSFEEAKRRTLLSAYFVLNIQTICFNVPPQITTSEVNLTLPCSEAEFKAPNPTAWHRLHRKQNVQDMDFQTCLKQLLSGKSLAKEVSASEFGNYMLVQALLVQIYYERQAASVLLSSSSSLAPSTIKLYDGALAAWSTCWDSAIESALDPSSVHGPLAFNSTAILRLAHVHIGADLFSQCALNSRDPRVVAQAFEPHRNPILLGSAHLDKAVLHAIYALRIPVRVGIAFVARGRTGHWSVQHAISNFACALLLTHWLENIFNLVSSSGLDGLRHEERRLLSMIERLIEETHLHDGLGPRDCYPNRIRRLAIAAVKLWAETCQGIQVYELVHIMGETLSLVAESLESRL</sequence>
<comment type="caution">
    <text evidence="10">The sequence shown here is derived from an EMBL/GenBank/DDBJ whole genome shotgun (WGS) entry which is preliminary data.</text>
</comment>